<protein>
    <submittedName>
        <fullName evidence="2">Uncharacterized protein</fullName>
    </submittedName>
</protein>
<feature type="compositionally biased region" description="Basic and acidic residues" evidence="1">
    <location>
        <begin position="264"/>
        <end position="275"/>
    </location>
</feature>
<dbReference type="EMBL" id="ML119852">
    <property type="protein sequence ID" value="RPA72660.1"/>
    <property type="molecule type" value="Genomic_DNA"/>
</dbReference>
<sequence length="336" mass="37033">MAAQDLDYLLQNSHFQAQFSYYTPIGFQWMPLENDPDLLGRFVQHGYVDVPFYRASLQEGHQAITTDPIAPQVDQYAQSEEALFPAFQNLEQPAFHDAHPAIHVENEDVSNYGTVLPPGIGLYDRQAYLPRGGGVPEYGFPNRGHPNDFVRARWHIMDERQTQANMGYLQVASTSGYQPPIVRAEERKGDVIEPAIQLVSVVAEPAQEPPPSPVPNVLKWELLSEADIRQGKEVRYPALGRFQLGEPRAGPSGDDCSFGSSHKAPSDVEALEKTKPRSKSYEGIAASLEGSDEEHRTSSEASEEASMEGAASRRGVGWIEEGHSSGEGGEEPTEES</sequence>
<feature type="region of interest" description="Disordered" evidence="1">
    <location>
        <begin position="243"/>
        <end position="336"/>
    </location>
</feature>
<evidence type="ECO:0000256" key="1">
    <source>
        <dbReference type="SAM" id="MobiDB-lite"/>
    </source>
</evidence>
<evidence type="ECO:0000313" key="3">
    <source>
        <dbReference type="Proteomes" id="UP000275078"/>
    </source>
</evidence>
<dbReference type="Proteomes" id="UP000275078">
    <property type="component" value="Unassembled WGS sequence"/>
</dbReference>
<evidence type="ECO:0000313" key="2">
    <source>
        <dbReference type="EMBL" id="RPA72660.1"/>
    </source>
</evidence>
<keyword evidence="3" id="KW-1185">Reference proteome</keyword>
<reference evidence="2 3" key="1">
    <citation type="journal article" date="2018" name="Nat. Ecol. Evol.">
        <title>Pezizomycetes genomes reveal the molecular basis of ectomycorrhizal truffle lifestyle.</title>
        <authorList>
            <person name="Murat C."/>
            <person name="Payen T."/>
            <person name="Noel B."/>
            <person name="Kuo A."/>
            <person name="Morin E."/>
            <person name="Chen J."/>
            <person name="Kohler A."/>
            <person name="Krizsan K."/>
            <person name="Balestrini R."/>
            <person name="Da Silva C."/>
            <person name="Montanini B."/>
            <person name="Hainaut M."/>
            <person name="Levati E."/>
            <person name="Barry K.W."/>
            <person name="Belfiori B."/>
            <person name="Cichocki N."/>
            <person name="Clum A."/>
            <person name="Dockter R.B."/>
            <person name="Fauchery L."/>
            <person name="Guy J."/>
            <person name="Iotti M."/>
            <person name="Le Tacon F."/>
            <person name="Lindquist E.A."/>
            <person name="Lipzen A."/>
            <person name="Malagnac F."/>
            <person name="Mello A."/>
            <person name="Molinier V."/>
            <person name="Miyauchi S."/>
            <person name="Poulain J."/>
            <person name="Riccioni C."/>
            <person name="Rubini A."/>
            <person name="Sitrit Y."/>
            <person name="Splivallo R."/>
            <person name="Traeger S."/>
            <person name="Wang M."/>
            <person name="Zifcakova L."/>
            <person name="Wipf D."/>
            <person name="Zambonelli A."/>
            <person name="Paolocci F."/>
            <person name="Nowrousian M."/>
            <person name="Ottonello S."/>
            <person name="Baldrian P."/>
            <person name="Spatafora J.W."/>
            <person name="Henrissat B."/>
            <person name="Nagy L.G."/>
            <person name="Aury J.M."/>
            <person name="Wincker P."/>
            <person name="Grigoriev I.V."/>
            <person name="Bonfante P."/>
            <person name="Martin F.M."/>
        </authorList>
    </citation>
    <scope>NUCLEOTIDE SEQUENCE [LARGE SCALE GENOMIC DNA]</scope>
    <source>
        <strain evidence="2 3">RN42</strain>
    </source>
</reference>
<proteinExistence type="predicted"/>
<organism evidence="2 3">
    <name type="scientific">Ascobolus immersus RN42</name>
    <dbReference type="NCBI Taxonomy" id="1160509"/>
    <lineage>
        <taxon>Eukaryota</taxon>
        <taxon>Fungi</taxon>
        <taxon>Dikarya</taxon>
        <taxon>Ascomycota</taxon>
        <taxon>Pezizomycotina</taxon>
        <taxon>Pezizomycetes</taxon>
        <taxon>Pezizales</taxon>
        <taxon>Ascobolaceae</taxon>
        <taxon>Ascobolus</taxon>
    </lineage>
</organism>
<gene>
    <name evidence="2" type="ORF">BJ508DRAFT_334830</name>
</gene>
<dbReference type="AlphaFoldDB" id="A0A3N4HLB6"/>
<accession>A0A3N4HLB6</accession>
<name>A0A3N4HLB6_ASCIM</name>